<evidence type="ECO:0000256" key="6">
    <source>
        <dbReference type="ARBA" id="ARBA00023002"/>
    </source>
</evidence>
<dbReference type="GO" id="GO:0046872">
    <property type="term" value="F:metal ion binding"/>
    <property type="evidence" value="ECO:0007669"/>
    <property type="project" value="UniProtKB-KW"/>
</dbReference>
<comment type="cofactor">
    <cofactor evidence="1">
        <name>heme</name>
        <dbReference type="ChEBI" id="CHEBI:30413"/>
    </cofactor>
</comment>
<dbReference type="PANTHER" id="PTHR11465:SF23">
    <property type="entry name" value="CATALASE-2"/>
    <property type="match status" value="1"/>
</dbReference>
<dbReference type="GO" id="GO:0020037">
    <property type="term" value="F:heme binding"/>
    <property type="evidence" value="ECO:0007669"/>
    <property type="project" value="InterPro"/>
</dbReference>
<evidence type="ECO:0000259" key="9">
    <source>
        <dbReference type="SMART" id="SM01060"/>
    </source>
</evidence>
<dbReference type="EC" id="1.11.1.6" evidence="2"/>
<feature type="domain" description="Catalase core" evidence="9">
    <location>
        <begin position="2"/>
        <end position="178"/>
    </location>
</feature>
<dbReference type="InterPro" id="IPR010582">
    <property type="entry name" value="Catalase_immune_responsive"/>
</dbReference>
<dbReference type="Pfam" id="PF06628">
    <property type="entry name" value="Catalase-rel"/>
    <property type="match status" value="1"/>
</dbReference>
<evidence type="ECO:0000256" key="5">
    <source>
        <dbReference type="ARBA" id="ARBA00022723"/>
    </source>
</evidence>
<evidence type="ECO:0000256" key="3">
    <source>
        <dbReference type="ARBA" id="ARBA00022559"/>
    </source>
</evidence>
<dbReference type="PANTHER" id="PTHR11465">
    <property type="entry name" value="CATALASE"/>
    <property type="match status" value="1"/>
</dbReference>
<evidence type="ECO:0000313" key="11">
    <source>
        <dbReference type="Proteomes" id="UP001485043"/>
    </source>
</evidence>
<evidence type="ECO:0000256" key="8">
    <source>
        <dbReference type="ARBA" id="ARBA00023324"/>
    </source>
</evidence>
<reference evidence="10 11" key="1">
    <citation type="journal article" date="2024" name="Nat. Commun.">
        <title>Phylogenomics reveals the evolutionary origins of lichenization in chlorophyte algae.</title>
        <authorList>
            <person name="Puginier C."/>
            <person name="Libourel C."/>
            <person name="Otte J."/>
            <person name="Skaloud P."/>
            <person name="Haon M."/>
            <person name="Grisel S."/>
            <person name="Petersen M."/>
            <person name="Berrin J.G."/>
            <person name="Delaux P.M."/>
            <person name="Dal Grande F."/>
            <person name="Keller J."/>
        </authorList>
    </citation>
    <scope>NUCLEOTIDE SEQUENCE [LARGE SCALE GENOMIC DNA]</scope>
    <source>
        <strain evidence="10 11">SAG 2523</strain>
    </source>
</reference>
<dbReference type="GO" id="GO:0042744">
    <property type="term" value="P:hydrogen peroxide catabolic process"/>
    <property type="evidence" value="ECO:0007669"/>
    <property type="project" value="UniProtKB-KW"/>
</dbReference>
<keyword evidence="3" id="KW-0575">Peroxidase</keyword>
<evidence type="ECO:0000256" key="1">
    <source>
        <dbReference type="ARBA" id="ARBA00001971"/>
    </source>
</evidence>
<keyword evidence="7" id="KW-0408">Iron</keyword>
<dbReference type="Proteomes" id="UP001485043">
    <property type="component" value="Unassembled WGS sequence"/>
</dbReference>
<dbReference type="InterPro" id="IPR011614">
    <property type="entry name" value="Catalase_core"/>
</dbReference>
<keyword evidence="4" id="KW-0349">Heme</keyword>
<comment type="caution">
    <text evidence="10">The sequence shown here is derived from an EMBL/GenBank/DDBJ whole genome shotgun (WGS) entry which is preliminary data.</text>
</comment>
<keyword evidence="8" id="KW-0376">Hydrogen peroxide</keyword>
<dbReference type="InterPro" id="IPR018028">
    <property type="entry name" value="Catalase"/>
</dbReference>
<evidence type="ECO:0000313" key="10">
    <source>
        <dbReference type="EMBL" id="KAK9865690.1"/>
    </source>
</evidence>
<evidence type="ECO:0000256" key="2">
    <source>
        <dbReference type="ARBA" id="ARBA00012314"/>
    </source>
</evidence>
<dbReference type="PROSITE" id="PS51402">
    <property type="entry name" value="CATALASE_3"/>
    <property type="match status" value="1"/>
</dbReference>
<keyword evidence="11" id="KW-1185">Reference proteome</keyword>
<dbReference type="Gene3D" id="2.40.180.10">
    <property type="entry name" value="Catalase core domain"/>
    <property type="match status" value="1"/>
</dbReference>
<evidence type="ECO:0000256" key="7">
    <source>
        <dbReference type="ARBA" id="ARBA00023004"/>
    </source>
</evidence>
<keyword evidence="6" id="KW-0560">Oxidoreductase</keyword>
<dbReference type="GO" id="GO:0042542">
    <property type="term" value="P:response to hydrogen peroxide"/>
    <property type="evidence" value="ECO:0007669"/>
    <property type="project" value="TreeGrafter"/>
</dbReference>
<evidence type="ECO:0000256" key="4">
    <source>
        <dbReference type="ARBA" id="ARBA00022617"/>
    </source>
</evidence>
<organism evidence="10 11">
    <name type="scientific">Apatococcus fuscideae</name>
    <dbReference type="NCBI Taxonomy" id="2026836"/>
    <lineage>
        <taxon>Eukaryota</taxon>
        <taxon>Viridiplantae</taxon>
        <taxon>Chlorophyta</taxon>
        <taxon>core chlorophytes</taxon>
        <taxon>Trebouxiophyceae</taxon>
        <taxon>Chlorellales</taxon>
        <taxon>Chlorellaceae</taxon>
        <taxon>Apatococcus</taxon>
    </lineage>
</organism>
<accession>A0AAW1T814</accession>
<keyword evidence="5" id="KW-0479">Metal-binding</keyword>
<dbReference type="SMART" id="SM01060">
    <property type="entry name" value="Catalase"/>
    <property type="match status" value="1"/>
</dbReference>
<dbReference type="GO" id="GO:0004096">
    <property type="term" value="F:catalase activity"/>
    <property type="evidence" value="ECO:0007669"/>
    <property type="project" value="UniProtKB-EC"/>
</dbReference>
<dbReference type="GO" id="GO:0005737">
    <property type="term" value="C:cytoplasm"/>
    <property type="evidence" value="ECO:0007669"/>
    <property type="project" value="TreeGrafter"/>
</dbReference>
<dbReference type="EMBL" id="JALJOV010000226">
    <property type="protein sequence ID" value="KAK9865690.1"/>
    <property type="molecule type" value="Genomic_DNA"/>
</dbReference>
<proteinExistence type="predicted"/>
<protein>
    <recommendedName>
        <fullName evidence="2">catalase</fullName>
        <ecNumber evidence="2">1.11.1.6</ecNumber>
    </recommendedName>
</protein>
<dbReference type="SUPFAM" id="SSF56634">
    <property type="entry name" value="Heme-dependent catalase-like"/>
    <property type="match status" value="1"/>
</dbReference>
<dbReference type="Pfam" id="PF00199">
    <property type="entry name" value="Catalase"/>
    <property type="match status" value="1"/>
</dbReference>
<dbReference type="AlphaFoldDB" id="A0AAW1T814"/>
<name>A0AAW1T814_9CHLO</name>
<sequence>MTRHLQQATICLPHTATAMPLQTYTIRLQAGEAAEWSFHIQTIDPEDQEKFEFDPLDDTKVWPEDRFPLQPVGKMILDTNVTNFHNESESIAFAPGIFVAGEHLILATRINGSNDRLLQSRMHAYADAQRYRIGDNYLLLPINQPKCPYHNNHNEGLMNFMIKDEEVNYWPSHVEHTNEHNAVKTTDLSHKIAGVRTREDIPKTNDFQQGGDRYRNLIAKDEKRKERFIGHIVSWMTEPKCNEKIRNLWYSHWKNVDADLGKIVEERVKAATSK</sequence>
<dbReference type="InterPro" id="IPR020835">
    <property type="entry name" value="Catalase_sf"/>
</dbReference>
<gene>
    <name evidence="10" type="ORF">WJX84_005180</name>
</gene>